<protein>
    <recommendedName>
        <fullName evidence="1">KilA/APSES-type HTH DNA-binding domain-containing protein</fullName>
    </recommendedName>
</protein>
<accession>A0A6C0BNE4</accession>
<evidence type="ECO:0000259" key="1">
    <source>
        <dbReference type="Pfam" id="PF04383"/>
    </source>
</evidence>
<dbReference type="EMBL" id="MN739207">
    <property type="protein sequence ID" value="QHS93542.1"/>
    <property type="molecule type" value="Genomic_DNA"/>
</dbReference>
<dbReference type="AlphaFoldDB" id="A0A6C0BNE4"/>
<name>A0A6C0BNE4_9ZZZZ</name>
<reference evidence="2" key="1">
    <citation type="journal article" date="2020" name="Nature">
        <title>Giant virus diversity and host interactions through global metagenomics.</title>
        <authorList>
            <person name="Schulz F."/>
            <person name="Roux S."/>
            <person name="Paez-Espino D."/>
            <person name="Jungbluth S."/>
            <person name="Walsh D.A."/>
            <person name="Denef V.J."/>
            <person name="McMahon K.D."/>
            <person name="Konstantinidis K.T."/>
            <person name="Eloe-Fadrosh E.A."/>
            <person name="Kyrpides N.C."/>
            <person name="Woyke T."/>
        </authorList>
    </citation>
    <scope>NUCLEOTIDE SEQUENCE</scope>
    <source>
        <strain evidence="2">GVMAG-M-3300018080-19</strain>
    </source>
</reference>
<dbReference type="InterPro" id="IPR018004">
    <property type="entry name" value="KilA/APSES_HTH"/>
</dbReference>
<organism evidence="2">
    <name type="scientific">viral metagenome</name>
    <dbReference type="NCBI Taxonomy" id="1070528"/>
    <lineage>
        <taxon>unclassified sequences</taxon>
        <taxon>metagenomes</taxon>
        <taxon>organismal metagenomes</taxon>
    </lineage>
</organism>
<sequence length="88" mass="10221">MLTTSGAANNQAFGQFLTRVFNGHEIKQRATDGFIHATYLSKVNPRKRVRDYFQNKSTRAYIRALCNHLHVTEDEVNFSFFCTEFSRV</sequence>
<feature type="domain" description="KilA/APSES-type HTH DNA-binding" evidence="1">
    <location>
        <begin position="23"/>
        <end position="70"/>
    </location>
</feature>
<evidence type="ECO:0000313" key="2">
    <source>
        <dbReference type="EMBL" id="QHS93542.1"/>
    </source>
</evidence>
<proteinExistence type="predicted"/>
<dbReference type="Pfam" id="PF04383">
    <property type="entry name" value="KilA-N"/>
    <property type="match status" value="1"/>
</dbReference>